<feature type="compositionally biased region" description="Basic residues" evidence="1">
    <location>
        <begin position="63"/>
        <end position="79"/>
    </location>
</feature>
<comment type="caution">
    <text evidence="2">The sequence shown here is derived from an EMBL/GenBank/DDBJ whole genome shotgun (WGS) entry which is preliminary data.</text>
</comment>
<feature type="region of interest" description="Disordered" evidence="1">
    <location>
        <begin position="127"/>
        <end position="169"/>
    </location>
</feature>
<feature type="compositionally biased region" description="Polar residues" evidence="1">
    <location>
        <begin position="160"/>
        <end position="169"/>
    </location>
</feature>
<sequence length="169" mass="18930">MAAKGLVVVLYKALSLSPGLRLYFAATTAAYTLHHHQISLAACTACRHYKYPQILPTKDHSHNSKTKNVKTTKFHHSKIKLSTSTHSLPSHSYPPSPSSPPLLTSLPTRPNQLSYKEVVLHNVDQTIHSYPSHPSTQQTKKISQKKTHKAKEYKRKSKECGNQVNRVVS</sequence>
<dbReference type="Proteomes" id="UP000244722">
    <property type="component" value="Unassembled WGS sequence"/>
</dbReference>
<feature type="compositionally biased region" description="Low complexity" evidence="1">
    <location>
        <begin position="81"/>
        <end position="91"/>
    </location>
</feature>
<reference evidence="2 3" key="1">
    <citation type="submission" date="2017-04" db="EMBL/GenBank/DDBJ databases">
        <title>Draft genome sequence of Tuber borchii Vittad., a whitish edible truffle.</title>
        <authorList>
            <consortium name="DOE Joint Genome Institute"/>
            <person name="Murat C."/>
            <person name="Kuo A."/>
            <person name="Barry K.W."/>
            <person name="Clum A."/>
            <person name="Dockter R.B."/>
            <person name="Fauchery L."/>
            <person name="Iotti M."/>
            <person name="Kohler A."/>
            <person name="Labutti K."/>
            <person name="Lindquist E.A."/>
            <person name="Lipzen A."/>
            <person name="Ohm R.A."/>
            <person name="Wang M."/>
            <person name="Grigoriev I.V."/>
            <person name="Zambonelli A."/>
            <person name="Martin F.M."/>
        </authorList>
    </citation>
    <scope>NUCLEOTIDE SEQUENCE [LARGE SCALE GENOMIC DNA]</scope>
    <source>
        <strain evidence="2 3">Tbo3840</strain>
    </source>
</reference>
<feature type="compositionally biased region" description="Basic residues" evidence="1">
    <location>
        <begin position="142"/>
        <end position="157"/>
    </location>
</feature>
<dbReference type="EMBL" id="NESQ01000043">
    <property type="protein sequence ID" value="PUU81595.1"/>
    <property type="molecule type" value="Genomic_DNA"/>
</dbReference>
<protein>
    <submittedName>
        <fullName evidence="2">Uncharacterized protein</fullName>
    </submittedName>
</protein>
<dbReference type="AlphaFoldDB" id="A0A2T7A1Q0"/>
<evidence type="ECO:0000313" key="2">
    <source>
        <dbReference type="EMBL" id="PUU81595.1"/>
    </source>
</evidence>
<gene>
    <name evidence="2" type="ORF">B9Z19DRAFT_595645</name>
</gene>
<proteinExistence type="predicted"/>
<keyword evidence="3" id="KW-1185">Reference proteome</keyword>
<evidence type="ECO:0000313" key="3">
    <source>
        <dbReference type="Proteomes" id="UP000244722"/>
    </source>
</evidence>
<organism evidence="2 3">
    <name type="scientific">Tuber borchii</name>
    <name type="common">White truffle</name>
    <dbReference type="NCBI Taxonomy" id="42251"/>
    <lineage>
        <taxon>Eukaryota</taxon>
        <taxon>Fungi</taxon>
        <taxon>Dikarya</taxon>
        <taxon>Ascomycota</taxon>
        <taxon>Pezizomycotina</taxon>
        <taxon>Pezizomycetes</taxon>
        <taxon>Pezizales</taxon>
        <taxon>Tuberaceae</taxon>
        <taxon>Tuber</taxon>
    </lineage>
</organism>
<name>A0A2T7A1Q0_TUBBO</name>
<feature type="region of interest" description="Disordered" evidence="1">
    <location>
        <begin position="56"/>
        <end position="108"/>
    </location>
</feature>
<accession>A0A2T7A1Q0</accession>
<evidence type="ECO:0000256" key="1">
    <source>
        <dbReference type="SAM" id="MobiDB-lite"/>
    </source>
</evidence>